<organism evidence="1 2">
    <name type="scientific">Sphagnum troendelagicum</name>
    <dbReference type="NCBI Taxonomy" id="128251"/>
    <lineage>
        <taxon>Eukaryota</taxon>
        <taxon>Viridiplantae</taxon>
        <taxon>Streptophyta</taxon>
        <taxon>Embryophyta</taxon>
        <taxon>Bryophyta</taxon>
        <taxon>Sphagnophytina</taxon>
        <taxon>Sphagnopsida</taxon>
        <taxon>Sphagnales</taxon>
        <taxon>Sphagnaceae</taxon>
        <taxon>Sphagnum</taxon>
    </lineage>
</organism>
<dbReference type="SUPFAM" id="SSF53474">
    <property type="entry name" value="alpha/beta-Hydrolases"/>
    <property type="match status" value="1"/>
</dbReference>
<dbReference type="PANTHER" id="PTHR11005">
    <property type="entry name" value="LYSOSOMAL ACID LIPASE-RELATED"/>
    <property type="match status" value="1"/>
</dbReference>
<proteinExistence type="predicted"/>
<dbReference type="InterPro" id="IPR029058">
    <property type="entry name" value="AB_hydrolase_fold"/>
</dbReference>
<evidence type="ECO:0000313" key="2">
    <source>
        <dbReference type="Proteomes" id="UP001497512"/>
    </source>
</evidence>
<sequence length="134" mass="15414">MAGMALLHSRTFCSGSKYDLCILPHVMHNIPGIRTDRWAKFDYSDYIRNRLAYGVWTPPSYIPELIPPTLPVFVIYGGQDWTAPARGVRTFIARLRQPPTVLFMPRYAHDDLTYSVTREADLFQPILSFLEANH</sequence>
<reference evidence="1" key="1">
    <citation type="submission" date="2024-02" db="EMBL/GenBank/DDBJ databases">
        <authorList>
            <consortium name="ELIXIR-Norway"/>
            <consortium name="Elixir Norway"/>
        </authorList>
    </citation>
    <scope>NUCLEOTIDE SEQUENCE</scope>
</reference>
<protein>
    <recommendedName>
        <fullName evidence="3">Peptidase S9 prolyl oligopeptidase catalytic domain-containing protein</fullName>
    </recommendedName>
</protein>
<accession>A0ABP0TNC2</accession>
<dbReference type="Proteomes" id="UP001497512">
    <property type="component" value="Chromosome 13"/>
</dbReference>
<gene>
    <name evidence="1" type="ORF">CSSPTR1EN2_LOCUS5614</name>
</gene>
<dbReference type="Gene3D" id="3.40.50.1820">
    <property type="entry name" value="alpha/beta hydrolase"/>
    <property type="match status" value="1"/>
</dbReference>
<dbReference type="EMBL" id="OZ019905">
    <property type="protein sequence ID" value="CAK9200852.1"/>
    <property type="molecule type" value="Genomic_DNA"/>
</dbReference>
<evidence type="ECO:0000313" key="1">
    <source>
        <dbReference type="EMBL" id="CAK9200852.1"/>
    </source>
</evidence>
<name>A0ABP0TNC2_9BRYO</name>
<evidence type="ECO:0008006" key="3">
    <source>
        <dbReference type="Google" id="ProtNLM"/>
    </source>
</evidence>
<keyword evidence="2" id="KW-1185">Reference proteome</keyword>